<proteinExistence type="inferred from homology"/>
<dbReference type="Pfam" id="PF01479">
    <property type="entry name" value="S4"/>
    <property type="match status" value="1"/>
</dbReference>
<gene>
    <name evidence="6" type="ORF">GNF68_15140</name>
</gene>
<dbReference type="CDD" id="cd00165">
    <property type="entry name" value="S4"/>
    <property type="match status" value="1"/>
</dbReference>
<dbReference type="GO" id="GO:0120159">
    <property type="term" value="F:rRNA pseudouridine synthase activity"/>
    <property type="evidence" value="ECO:0007669"/>
    <property type="project" value="UniProtKB-ARBA"/>
</dbReference>
<dbReference type="RefSeq" id="WP_322395584.1">
    <property type="nucleotide sequence ID" value="NZ_WNUI01000192.1"/>
</dbReference>
<evidence type="ECO:0000313" key="6">
    <source>
        <dbReference type="EMBL" id="MDZ4910347.1"/>
    </source>
</evidence>
<dbReference type="InterPro" id="IPR018496">
    <property type="entry name" value="PsdUridine_synth_RsuA/RluB_CS"/>
</dbReference>
<evidence type="ECO:0000256" key="2">
    <source>
        <dbReference type="ARBA" id="ARBA00022884"/>
    </source>
</evidence>
<comment type="caution">
    <text evidence="6">The sequence shown here is derived from an EMBL/GenBank/DDBJ whole genome shotgun (WGS) entry which is preliminary data.</text>
</comment>
<sequence>MAKKLRIDKILSNLGYGSRAEIKVYCKKRLVKVNDKVISNPGTQVDTDADKIEFNNEVVKYREFVYIMMNKPDGYLSATFDKRDPIVLDLIDSSYLTFEPFPVGRLDKDTEGLLVLTNDGQLAHRVLSPKKHVPKTYYAKIDGIVTEEDVKAFEKGVILDD</sequence>
<dbReference type="EMBL" id="WNUI01000192">
    <property type="protein sequence ID" value="MDZ4910347.1"/>
    <property type="molecule type" value="Genomic_DNA"/>
</dbReference>
<dbReference type="InterPro" id="IPR020094">
    <property type="entry name" value="TruA/RsuA/RluB/E/F_N"/>
</dbReference>
<feature type="domain" description="RNA-binding S4" evidence="5">
    <location>
        <begin position="5"/>
        <end position="63"/>
    </location>
</feature>
<dbReference type="InterPro" id="IPR050343">
    <property type="entry name" value="RsuA_PseudoU_synthase"/>
</dbReference>
<dbReference type="InterPro" id="IPR002942">
    <property type="entry name" value="S4_RNA-bd"/>
</dbReference>
<dbReference type="Pfam" id="PF00849">
    <property type="entry name" value="PseudoU_synth_2"/>
    <property type="match status" value="1"/>
</dbReference>
<dbReference type="PROSITE" id="PS50889">
    <property type="entry name" value="S4"/>
    <property type="match status" value="1"/>
</dbReference>
<dbReference type="GO" id="GO:0000455">
    <property type="term" value="P:enzyme-directed rRNA pseudouridine synthesis"/>
    <property type="evidence" value="ECO:0007669"/>
    <property type="project" value="UniProtKB-ARBA"/>
</dbReference>
<dbReference type="GO" id="GO:0003723">
    <property type="term" value="F:RNA binding"/>
    <property type="evidence" value="ECO:0007669"/>
    <property type="project" value="UniProtKB-KW"/>
</dbReference>
<keyword evidence="3" id="KW-0413">Isomerase</keyword>
<dbReference type="SMART" id="SM00363">
    <property type="entry name" value="S4"/>
    <property type="match status" value="1"/>
</dbReference>
<evidence type="ECO:0000259" key="5">
    <source>
        <dbReference type="SMART" id="SM00363"/>
    </source>
</evidence>
<accession>A0AAW9I8V5</accession>
<comment type="similarity">
    <text evidence="1">Belongs to the pseudouridine synthase RsuA family.</text>
</comment>
<dbReference type="InterPro" id="IPR020103">
    <property type="entry name" value="PsdUridine_synth_cat_dom_sf"/>
</dbReference>
<organism evidence="6 7">
    <name type="scientific">Clostridium perfringens</name>
    <dbReference type="NCBI Taxonomy" id="1502"/>
    <lineage>
        <taxon>Bacteria</taxon>
        <taxon>Bacillati</taxon>
        <taxon>Bacillota</taxon>
        <taxon>Clostridia</taxon>
        <taxon>Eubacteriales</taxon>
        <taxon>Clostridiaceae</taxon>
        <taxon>Clostridium</taxon>
    </lineage>
</organism>
<dbReference type="PANTHER" id="PTHR47683:SF4">
    <property type="entry name" value="PSEUDOURIDINE SYNTHASE"/>
    <property type="match status" value="1"/>
</dbReference>
<evidence type="ECO:0000313" key="7">
    <source>
        <dbReference type="Proteomes" id="UP001288778"/>
    </source>
</evidence>
<name>A0AAW9I8V5_CLOPF</name>
<dbReference type="PROSITE" id="PS01149">
    <property type="entry name" value="PSI_RSU"/>
    <property type="match status" value="1"/>
</dbReference>
<dbReference type="InterPro" id="IPR006145">
    <property type="entry name" value="PsdUridine_synth_RsuA/RluA"/>
</dbReference>
<dbReference type="InterPro" id="IPR036986">
    <property type="entry name" value="S4_RNA-bd_sf"/>
</dbReference>
<protein>
    <submittedName>
        <fullName evidence="6">16S rRNA pseudouridine(516) synthase</fullName>
    </submittedName>
</protein>
<dbReference type="SUPFAM" id="SSF55120">
    <property type="entry name" value="Pseudouridine synthase"/>
    <property type="match status" value="1"/>
</dbReference>
<evidence type="ECO:0000256" key="4">
    <source>
        <dbReference type="PROSITE-ProRule" id="PRU00182"/>
    </source>
</evidence>
<dbReference type="Gene3D" id="3.10.290.10">
    <property type="entry name" value="RNA-binding S4 domain"/>
    <property type="match status" value="1"/>
</dbReference>
<keyword evidence="2 4" id="KW-0694">RNA-binding</keyword>
<dbReference type="SUPFAM" id="SSF55174">
    <property type="entry name" value="Alpha-L RNA-binding motif"/>
    <property type="match status" value="1"/>
</dbReference>
<dbReference type="Proteomes" id="UP001288778">
    <property type="component" value="Unassembled WGS sequence"/>
</dbReference>
<dbReference type="Gene3D" id="3.30.70.580">
    <property type="entry name" value="Pseudouridine synthase I, catalytic domain, N-terminal subdomain"/>
    <property type="match status" value="1"/>
</dbReference>
<reference evidence="6" key="1">
    <citation type="submission" date="2019-11" db="EMBL/GenBank/DDBJ databases">
        <title>Characterization of Clostridium perfringens isolates from swine manure treated agricultural soils.</title>
        <authorList>
            <person name="Wushke S.T."/>
        </authorList>
    </citation>
    <scope>NUCLEOTIDE SEQUENCE</scope>
    <source>
        <strain evidence="6">X94</strain>
    </source>
</reference>
<dbReference type="PANTHER" id="PTHR47683">
    <property type="entry name" value="PSEUDOURIDINE SYNTHASE FAMILY PROTEIN-RELATED"/>
    <property type="match status" value="1"/>
</dbReference>
<evidence type="ECO:0000256" key="3">
    <source>
        <dbReference type="ARBA" id="ARBA00023235"/>
    </source>
</evidence>
<feature type="non-terminal residue" evidence="6">
    <location>
        <position position="161"/>
    </location>
</feature>
<evidence type="ECO:0000256" key="1">
    <source>
        <dbReference type="ARBA" id="ARBA00008348"/>
    </source>
</evidence>
<dbReference type="AlphaFoldDB" id="A0AAW9I8V5"/>